<organism evidence="1 2">
    <name type="scientific">Flavilitoribacter nigricans (strain ATCC 23147 / DSM 23189 / NBRC 102662 / NCIMB 1420 / SS-2)</name>
    <name type="common">Lewinella nigricans</name>
    <dbReference type="NCBI Taxonomy" id="1122177"/>
    <lineage>
        <taxon>Bacteria</taxon>
        <taxon>Pseudomonadati</taxon>
        <taxon>Bacteroidota</taxon>
        <taxon>Saprospiria</taxon>
        <taxon>Saprospirales</taxon>
        <taxon>Lewinellaceae</taxon>
        <taxon>Flavilitoribacter</taxon>
    </lineage>
</organism>
<evidence type="ECO:0000313" key="2">
    <source>
        <dbReference type="Proteomes" id="UP000223913"/>
    </source>
</evidence>
<protein>
    <recommendedName>
        <fullName evidence="3">Glycosyltransferase</fullName>
    </recommendedName>
</protein>
<dbReference type="SUPFAM" id="SSF53756">
    <property type="entry name" value="UDP-Glycosyltransferase/glycogen phosphorylase"/>
    <property type="match status" value="1"/>
</dbReference>
<evidence type="ECO:0000313" key="1">
    <source>
        <dbReference type="EMBL" id="PHN01491.1"/>
    </source>
</evidence>
<name>A0A2D0MYZ1_FLAN2</name>
<dbReference type="AlphaFoldDB" id="A0A2D0MYZ1"/>
<gene>
    <name evidence="1" type="ORF">CRP01_36940</name>
</gene>
<keyword evidence="2" id="KW-1185">Reference proteome</keyword>
<dbReference type="EMBL" id="PDUD01000054">
    <property type="protein sequence ID" value="PHN01491.1"/>
    <property type="molecule type" value="Genomic_DNA"/>
</dbReference>
<proteinExistence type="predicted"/>
<dbReference type="Proteomes" id="UP000223913">
    <property type="component" value="Unassembled WGS sequence"/>
</dbReference>
<accession>A0A2D0MYZ1</accession>
<reference evidence="1 2" key="1">
    <citation type="submission" date="2017-10" db="EMBL/GenBank/DDBJ databases">
        <title>The draft genome sequence of Lewinella nigricans NBRC 102662.</title>
        <authorList>
            <person name="Wang K."/>
        </authorList>
    </citation>
    <scope>NUCLEOTIDE SEQUENCE [LARGE SCALE GENOMIC DNA]</scope>
    <source>
        <strain evidence="1 2">NBRC 102662</strain>
    </source>
</reference>
<sequence>MNEVNIIFLIYSQGKASGGHYHSCNQISKEIRKQNKVSIISLGPNASPVFDGNLAFKEHLFYTKVIDLFKVNYELNEYIKLFKPDIINCFDTESLNIALVLPALFKHKIILTKCGGPNPKRNRWQFADGLLLFSYENFEWFRNNLVYKNIPLSLVSNRVSRLEILNSSQSEERKITDRFNFIRISRLGGAYEKTLEDSFRLIEKLMVKHNVFLYVIGRIQNENRFENLKKIAERKRLPVKFITDERASTASQFLYLGDCVIGTGRSFMEATSLGIPSLTPAENNDIPILVSKNNFNNFFRTNFSERNLADADSLKNNLKNIENLISDSSYYNKISNDTINLFHLHFDAGIVSEKYISFYLKCIESNKFKKIQLIWLNLPYIIRDLFKNLL</sequence>
<comment type="caution">
    <text evidence="1">The sequence shown here is derived from an EMBL/GenBank/DDBJ whole genome shotgun (WGS) entry which is preliminary data.</text>
</comment>
<evidence type="ECO:0008006" key="3">
    <source>
        <dbReference type="Google" id="ProtNLM"/>
    </source>
</evidence>